<feature type="transmembrane region" description="Helical" evidence="7">
    <location>
        <begin position="66"/>
        <end position="83"/>
    </location>
</feature>
<evidence type="ECO:0000256" key="5">
    <source>
        <dbReference type="ARBA" id="ARBA00023136"/>
    </source>
</evidence>
<feature type="transmembrane region" description="Helical" evidence="7">
    <location>
        <begin position="225"/>
        <end position="243"/>
    </location>
</feature>
<feature type="transmembrane region" description="Helical" evidence="7">
    <location>
        <begin position="324"/>
        <end position="345"/>
    </location>
</feature>
<dbReference type="InterPro" id="IPR011701">
    <property type="entry name" value="MFS"/>
</dbReference>
<keyword evidence="4 7" id="KW-1133">Transmembrane helix</keyword>
<dbReference type="PANTHER" id="PTHR42718">
    <property type="entry name" value="MAJOR FACILITATOR SUPERFAMILY MULTIDRUG TRANSPORTER MFSC"/>
    <property type="match status" value="1"/>
</dbReference>
<evidence type="ECO:0000256" key="1">
    <source>
        <dbReference type="ARBA" id="ARBA00004651"/>
    </source>
</evidence>
<keyword evidence="2" id="KW-0813">Transport</keyword>
<evidence type="ECO:0000256" key="7">
    <source>
        <dbReference type="SAM" id="Phobius"/>
    </source>
</evidence>
<comment type="subcellular location">
    <subcellularLocation>
        <location evidence="1">Cell membrane</location>
        <topology evidence="1">Multi-pass membrane protein</topology>
    </subcellularLocation>
</comment>
<dbReference type="SUPFAM" id="SSF103473">
    <property type="entry name" value="MFS general substrate transporter"/>
    <property type="match status" value="1"/>
</dbReference>
<feature type="transmembrane region" description="Helical" evidence="7">
    <location>
        <begin position="357"/>
        <end position="377"/>
    </location>
</feature>
<feature type="transmembrane region" description="Helical" evidence="7">
    <location>
        <begin position="290"/>
        <end position="312"/>
    </location>
</feature>
<dbReference type="PANTHER" id="PTHR42718:SF9">
    <property type="entry name" value="MAJOR FACILITATOR SUPERFAMILY MULTIDRUG TRANSPORTER MFSC"/>
    <property type="match status" value="1"/>
</dbReference>
<dbReference type="PRINTS" id="PR01036">
    <property type="entry name" value="TCRTETB"/>
</dbReference>
<keyword evidence="10" id="KW-1185">Reference proteome</keyword>
<dbReference type="PROSITE" id="PS50850">
    <property type="entry name" value="MFS"/>
    <property type="match status" value="1"/>
</dbReference>
<dbReference type="RefSeq" id="WP_345443472.1">
    <property type="nucleotide sequence ID" value="NZ_BAABKP010000001.1"/>
</dbReference>
<dbReference type="InterPro" id="IPR020846">
    <property type="entry name" value="MFS_dom"/>
</dbReference>
<sequence>MSQPGTPPSPTNGSGGSASLPAHTSPKKLLTALLVPLFMALMAVSVVNVALTPIGSSLGASSSQTQWVVSGYALSFAVPLVAAGRLGDATGRRRMFMLGLILFTLGSLLSGVAPSIEFLIVARVLQGLGSGFINPQTTGIIQQNFTGQARARAYGMFGSVVALAVIVGPVLGGFLIQIFGESLGWRMMFLINVPIGLLGLVLGLRWIPRDRIAPSSGAKRMDLDPVGMVTLALAVFTLLLPFVQRSENPAFWVFLPLGLALLVFFVIWEGRYKKAGHPPMLDMDLIRQPAFRNGIMIVSLYFLGNTSVWLIIPIYVQGHLNQSALMAAMIGVPSALVSAFVAPWAGRRVLTAGRRMVMVGFCFSLLAISGTILLITPVENGTLPVWALAVPLILLGIGGGLTISPNQTLTLKSVPPQVSGVAGGVLSLGQRMGTAVGTALIPSILYALTEAGFHWNLGIIAAFSAIILTLSSGLAFTIADRRLEVRETASS</sequence>
<protein>
    <submittedName>
        <fullName evidence="9">MFS transporter</fullName>
    </submittedName>
</protein>
<keyword evidence="5 7" id="KW-0472">Membrane</keyword>
<accession>A0ABP9AXF0</accession>
<feature type="transmembrane region" description="Helical" evidence="7">
    <location>
        <begin position="29"/>
        <end position="54"/>
    </location>
</feature>
<dbReference type="Pfam" id="PF07690">
    <property type="entry name" value="MFS_1"/>
    <property type="match status" value="1"/>
</dbReference>
<feature type="transmembrane region" description="Helical" evidence="7">
    <location>
        <begin position="383"/>
        <end position="403"/>
    </location>
</feature>
<evidence type="ECO:0000256" key="4">
    <source>
        <dbReference type="ARBA" id="ARBA00022989"/>
    </source>
</evidence>
<feature type="transmembrane region" description="Helical" evidence="7">
    <location>
        <begin position="249"/>
        <end position="269"/>
    </location>
</feature>
<name>A0ABP9AXF0_9MICC</name>
<evidence type="ECO:0000256" key="3">
    <source>
        <dbReference type="ARBA" id="ARBA00022692"/>
    </source>
</evidence>
<feature type="compositionally biased region" description="Pro residues" evidence="6">
    <location>
        <begin position="1"/>
        <end position="10"/>
    </location>
</feature>
<dbReference type="CDD" id="cd17321">
    <property type="entry name" value="MFS_MMR_MDR_like"/>
    <property type="match status" value="1"/>
</dbReference>
<dbReference type="Gene3D" id="1.20.1720.10">
    <property type="entry name" value="Multidrug resistance protein D"/>
    <property type="match status" value="1"/>
</dbReference>
<organism evidence="9 10">
    <name type="scientific">Rothia endophytica</name>
    <dbReference type="NCBI Taxonomy" id="1324766"/>
    <lineage>
        <taxon>Bacteria</taxon>
        <taxon>Bacillati</taxon>
        <taxon>Actinomycetota</taxon>
        <taxon>Actinomycetes</taxon>
        <taxon>Micrococcales</taxon>
        <taxon>Micrococcaceae</taxon>
        <taxon>Rothia</taxon>
    </lineage>
</organism>
<evidence type="ECO:0000256" key="2">
    <source>
        <dbReference type="ARBA" id="ARBA00022448"/>
    </source>
</evidence>
<dbReference type="EMBL" id="BAABKP010000001">
    <property type="protein sequence ID" value="GAA4787635.1"/>
    <property type="molecule type" value="Genomic_DNA"/>
</dbReference>
<feature type="transmembrane region" description="Helical" evidence="7">
    <location>
        <begin position="455"/>
        <end position="476"/>
    </location>
</feature>
<comment type="caution">
    <text evidence="9">The sequence shown here is derived from an EMBL/GenBank/DDBJ whole genome shotgun (WGS) entry which is preliminary data.</text>
</comment>
<dbReference type="Proteomes" id="UP001500187">
    <property type="component" value="Unassembled WGS sequence"/>
</dbReference>
<dbReference type="InterPro" id="IPR036259">
    <property type="entry name" value="MFS_trans_sf"/>
</dbReference>
<evidence type="ECO:0000256" key="6">
    <source>
        <dbReference type="SAM" id="MobiDB-lite"/>
    </source>
</evidence>
<feature type="transmembrane region" description="Helical" evidence="7">
    <location>
        <begin position="95"/>
        <end position="114"/>
    </location>
</feature>
<proteinExistence type="predicted"/>
<evidence type="ECO:0000313" key="10">
    <source>
        <dbReference type="Proteomes" id="UP001500187"/>
    </source>
</evidence>
<gene>
    <name evidence="9" type="ORF">GCM10023352_01500</name>
</gene>
<keyword evidence="3 7" id="KW-0812">Transmembrane</keyword>
<feature type="transmembrane region" description="Helical" evidence="7">
    <location>
        <begin position="432"/>
        <end position="449"/>
    </location>
</feature>
<dbReference type="PROSITE" id="PS00217">
    <property type="entry name" value="SUGAR_TRANSPORT_2"/>
    <property type="match status" value="1"/>
</dbReference>
<evidence type="ECO:0000313" key="9">
    <source>
        <dbReference type="EMBL" id="GAA4787635.1"/>
    </source>
</evidence>
<feature type="transmembrane region" description="Helical" evidence="7">
    <location>
        <begin position="185"/>
        <end position="204"/>
    </location>
</feature>
<dbReference type="InterPro" id="IPR005829">
    <property type="entry name" value="Sugar_transporter_CS"/>
</dbReference>
<feature type="transmembrane region" description="Helical" evidence="7">
    <location>
        <begin position="153"/>
        <end position="179"/>
    </location>
</feature>
<dbReference type="Gene3D" id="1.20.1250.20">
    <property type="entry name" value="MFS general substrate transporter like domains"/>
    <property type="match status" value="1"/>
</dbReference>
<evidence type="ECO:0000259" key="8">
    <source>
        <dbReference type="PROSITE" id="PS50850"/>
    </source>
</evidence>
<reference evidence="10" key="1">
    <citation type="journal article" date="2019" name="Int. J. Syst. Evol. Microbiol.">
        <title>The Global Catalogue of Microorganisms (GCM) 10K type strain sequencing project: providing services to taxonomists for standard genome sequencing and annotation.</title>
        <authorList>
            <consortium name="The Broad Institute Genomics Platform"/>
            <consortium name="The Broad Institute Genome Sequencing Center for Infectious Disease"/>
            <person name="Wu L."/>
            <person name="Ma J."/>
        </authorList>
    </citation>
    <scope>NUCLEOTIDE SEQUENCE [LARGE SCALE GENOMIC DNA]</scope>
    <source>
        <strain evidence="10">JCM 18541</strain>
    </source>
</reference>
<feature type="region of interest" description="Disordered" evidence="6">
    <location>
        <begin position="1"/>
        <end position="22"/>
    </location>
</feature>
<feature type="domain" description="Major facilitator superfamily (MFS) profile" evidence="8">
    <location>
        <begin position="29"/>
        <end position="483"/>
    </location>
</feature>